<protein>
    <submittedName>
        <fullName evidence="1">Uncharacterized protein</fullName>
    </submittedName>
</protein>
<gene>
    <name evidence="1" type="ORF">WN51_10792</name>
</gene>
<dbReference type="EMBL" id="KQ435737">
    <property type="protein sequence ID" value="KOX76936.1"/>
    <property type="molecule type" value="Genomic_DNA"/>
</dbReference>
<dbReference type="AlphaFoldDB" id="A0A0M9A5L5"/>
<accession>A0A0M9A5L5</accession>
<name>A0A0M9A5L5_9HYME</name>
<organism evidence="1 2">
    <name type="scientific">Melipona quadrifasciata</name>
    <dbReference type="NCBI Taxonomy" id="166423"/>
    <lineage>
        <taxon>Eukaryota</taxon>
        <taxon>Metazoa</taxon>
        <taxon>Ecdysozoa</taxon>
        <taxon>Arthropoda</taxon>
        <taxon>Hexapoda</taxon>
        <taxon>Insecta</taxon>
        <taxon>Pterygota</taxon>
        <taxon>Neoptera</taxon>
        <taxon>Endopterygota</taxon>
        <taxon>Hymenoptera</taxon>
        <taxon>Apocrita</taxon>
        <taxon>Aculeata</taxon>
        <taxon>Apoidea</taxon>
        <taxon>Anthophila</taxon>
        <taxon>Apidae</taxon>
        <taxon>Melipona</taxon>
    </lineage>
</organism>
<sequence>MERQLKYRDDEPTCLISRIPGFISISSQSFRPPPRMTRHARKIPGEEDGGWLKRFSAVHDGGIKPRLVTVALEINRALSNVRTVGVNEEVKESHWLLPTPGP</sequence>
<proteinExistence type="predicted"/>
<reference evidence="1 2" key="1">
    <citation type="submission" date="2015-07" db="EMBL/GenBank/DDBJ databases">
        <title>The genome of Melipona quadrifasciata.</title>
        <authorList>
            <person name="Pan H."/>
            <person name="Kapheim K."/>
        </authorList>
    </citation>
    <scope>NUCLEOTIDE SEQUENCE [LARGE SCALE GENOMIC DNA]</scope>
    <source>
        <strain evidence="1">0111107301</strain>
        <tissue evidence="1">Whole body</tissue>
    </source>
</reference>
<evidence type="ECO:0000313" key="1">
    <source>
        <dbReference type="EMBL" id="KOX76936.1"/>
    </source>
</evidence>
<keyword evidence="2" id="KW-1185">Reference proteome</keyword>
<dbReference type="Proteomes" id="UP000053105">
    <property type="component" value="Unassembled WGS sequence"/>
</dbReference>
<evidence type="ECO:0000313" key="2">
    <source>
        <dbReference type="Proteomes" id="UP000053105"/>
    </source>
</evidence>